<keyword evidence="4" id="KW-0309">Germination</keyword>
<keyword evidence="5 8" id="KW-0812">Transmembrane</keyword>
<keyword evidence="6 8" id="KW-1133">Transmembrane helix</keyword>
<dbReference type="NCBIfam" id="TIGR00912">
    <property type="entry name" value="2A0309"/>
    <property type="match status" value="1"/>
</dbReference>
<feature type="transmembrane region" description="Helical" evidence="8">
    <location>
        <begin position="122"/>
        <end position="139"/>
    </location>
</feature>
<feature type="transmembrane region" description="Helical" evidence="8">
    <location>
        <begin position="12"/>
        <end position="33"/>
    </location>
</feature>
<sequence length="366" mass="42598">MQAQTFSDAQKFSPYYIFFLIVMAQVGIGYLDFQKFITKFAGYDGWQAVIIAGLTTNIVMWFMLKQLQMVKGDFCDIHWTIFGKKFGNLLNILFAIYYLWYAITVLRNYIAIVQVWMFPDLSTFWFAAGYILLCIYIVFGGIRTIIGIAFFAFVLPFYIIFIQGFTIQFSDFRHFFPVFDHSFHDVMKASESMSLSNMGYETILMFYPFIKNPSKANKWGQLSLIFTTVLFIYTSFLSFAFYSKDQLAKEVWPTLTAFKIVKLPVVERFEFIGIANWCIVILPSICISLWCASRLLKRTTKLKMKYGTLILSFLILMGCIFFDEKDKIYILNSIINSIGFIIGYIYIPILFVILSIVMKIKSNKKT</sequence>
<feature type="transmembrane region" description="Helical" evidence="8">
    <location>
        <begin position="45"/>
        <end position="64"/>
    </location>
</feature>
<feature type="transmembrane region" description="Helical" evidence="8">
    <location>
        <begin position="189"/>
        <end position="210"/>
    </location>
</feature>
<organism evidence="9 10">
    <name type="scientific">Heyndrickxia shackletonii</name>
    <dbReference type="NCBI Taxonomy" id="157838"/>
    <lineage>
        <taxon>Bacteria</taxon>
        <taxon>Bacillati</taxon>
        <taxon>Bacillota</taxon>
        <taxon>Bacilli</taxon>
        <taxon>Bacillales</taxon>
        <taxon>Bacillaceae</taxon>
        <taxon>Heyndrickxia</taxon>
    </lineage>
</organism>
<protein>
    <recommendedName>
        <fullName evidence="11">Spore germination protein (Amino acid permease)</fullName>
    </recommendedName>
</protein>
<dbReference type="OrthoDB" id="2380240at2"/>
<comment type="similarity">
    <text evidence="2">Belongs to the amino acid-polyamine-organocation (APC) superfamily. Spore germination protein (SGP) (TC 2.A.3.9) family.</text>
</comment>
<dbReference type="GO" id="GO:0016020">
    <property type="term" value="C:membrane"/>
    <property type="evidence" value="ECO:0007669"/>
    <property type="project" value="UniProtKB-SubCell"/>
</dbReference>
<evidence type="ECO:0000256" key="3">
    <source>
        <dbReference type="ARBA" id="ARBA00022448"/>
    </source>
</evidence>
<comment type="subcellular location">
    <subcellularLocation>
        <location evidence="1">Membrane</location>
        <topology evidence="1">Multi-pass membrane protein</topology>
    </subcellularLocation>
</comment>
<keyword evidence="10" id="KW-1185">Reference proteome</keyword>
<accession>A0A0Q3WXQ6</accession>
<feature type="transmembrane region" description="Helical" evidence="8">
    <location>
        <begin position="89"/>
        <end position="110"/>
    </location>
</feature>
<evidence type="ECO:0000256" key="6">
    <source>
        <dbReference type="ARBA" id="ARBA00022989"/>
    </source>
</evidence>
<feature type="transmembrane region" description="Helical" evidence="8">
    <location>
        <begin position="271"/>
        <end position="292"/>
    </location>
</feature>
<dbReference type="PANTHER" id="PTHR34975">
    <property type="entry name" value="SPORE GERMINATION PROTEIN A2"/>
    <property type="match status" value="1"/>
</dbReference>
<feature type="transmembrane region" description="Helical" evidence="8">
    <location>
        <begin position="334"/>
        <end position="357"/>
    </location>
</feature>
<keyword evidence="3" id="KW-0813">Transport</keyword>
<comment type="caution">
    <text evidence="9">The sequence shown here is derived from an EMBL/GenBank/DDBJ whole genome shotgun (WGS) entry which is preliminary data.</text>
</comment>
<feature type="transmembrane region" description="Helical" evidence="8">
    <location>
        <begin position="304"/>
        <end position="322"/>
    </location>
</feature>
<dbReference type="PATRIC" id="fig|157838.3.peg.2985"/>
<dbReference type="InterPro" id="IPR004761">
    <property type="entry name" value="Spore_GerAB"/>
</dbReference>
<reference evidence="9 10" key="1">
    <citation type="submission" date="2015-09" db="EMBL/GenBank/DDBJ databases">
        <title>Genome sequencing project for genomic taxonomy and phylogenomics of Bacillus-like bacteria.</title>
        <authorList>
            <person name="Liu B."/>
            <person name="Wang J."/>
            <person name="Zhu Y."/>
            <person name="Liu G."/>
            <person name="Chen Q."/>
            <person name="Chen Z."/>
            <person name="Lan J."/>
            <person name="Che J."/>
            <person name="Ge C."/>
            <person name="Shi H."/>
            <person name="Pan Z."/>
            <person name="Liu X."/>
        </authorList>
    </citation>
    <scope>NUCLEOTIDE SEQUENCE [LARGE SCALE GENOMIC DNA]</scope>
    <source>
        <strain evidence="9 10">LMG 18435</strain>
    </source>
</reference>
<evidence type="ECO:0000313" key="10">
    <source>
        <dbReference type="Proteomes" id="UP000051888"/>
    </source>
</evidence>
<proteinExistence type="inferred from homology"/>
<dbReference type="AlphaFoldDB" id="A0A0Q3WXQ6"/>
<keyword evidence="7 8" id="KW-0472">Membrane</keyword>
<name>A0A0Q3WXQ6_9BACI</name>
<feature type="transmembrane region" description="Helical" evidence="8">
    <location>
        <begin position="222"/>
        <end position="242"/>
    </location>
</feature>
<dbReference type="RefSeq" id="WP_055740167.1">
    <property type="nucleotide sequence ID" value="NZ_JAAIWL010000008.1"/>
</dbReference>
<gene>
    <name evidence="9" type="ORF">AN964_13425</name>
</gene>
<dbReference type="GO" id="GO:0009847">
    <property type="term" value="P:spore germination"/>
    <property type="evidence" value="ECO:0007669"/>
    <property type="project" value="InterPro"/>
</dbReference>
<evidence type="ECO:0000256" key="1">
    <source>
        <dbReference type="ARBA" id="ARBA00004141"/>
    </source>
</evidence>
<dbReference type="PANTHER" id="PTHR34975:SF2">
    <property type="entry name" value="SPORE GERMINATION PROTEIN A2"/>
    <property type="match status" value="1"/>
</dbReference>
<feature type="transmembrane region" description="Helical" evidence="8">
    <location>
        <begin position="146"/>
        <end position="169"/>
    </location>
</feature>
<evidence type="ECO:0000256" key="8">
    <source>
        <dbReference type="SAM" id="Phobius"/>
    </source>
</evidence>
<evidence type="ECO:0000256" key="4">
    <source>
        <dbReference type="ARBA" id="ARBA00022544"/>
    </source>
</evidence>
<evidence type="ECO:0000313" key="9">
    <source>
        <dbReference type="EMBL" id="KQL54399.1"/>
    </source>
</evidence>
<evidence type="ECO:0000256" key="7">
    <source>
        <dbReference type="ARBA" id="ARBA00023136"/>
    </source>
</evidence>
<evidence type="ECO:0000256" key="2">
    <source>
        <dbReference type="ARBA" id="ARBA00007998"/>
    </source>
</evidence>
<evidence type="ECO:0000256" key="5">
    <source>
        <dbReference type="ARBA" id="ARBA00022692"/>
    </source>
</evidence>
<evidence type="ECO:0008006" key="11">
    <source>
        <dbReference type="Google" id="ProtNLM"/>
    </source>
</evidence>
<dbReference type="STRING" id="157838.AN964_13425"/>
<dbReference type="Proteomes" id="UP000051888">
    <property type="component" value="Unassembled WGS sequence"/>
</dbReference>
<dbReference type="Pfam" id="PF03845">
    <property type="entry name" value="Spore_permease"/>
    <property type="match status" value="1"/>
</dbReference>
<dbReference type="EMBL" id="LJJC01000004">
    <property type="protein sequence ID" value="KQL54399.1"/>
    <property type="molecule type" value="Genomic_DNA"/>
</dbReference>